<evidence type="ECO:0000256" key="6">
    <source>
        <dbReference type="ARBA" id="ARBA00022692"/>
    </source>
</evidence>
<evidence type="ECO:0000313" key="13">
    <source>
        <dbReference type="Proteomes" id="UP000617628"/>
    </source>
</evidence>
<feature type="domain" description="ABC transmembrane type-1" evidence="11">
    <location>
        <begin position="290"/>
        <end position="518"/>
    </location>
</feature>
<feature type="transmembrane region" description="Helical" evidence="9">
    <location>
        <begin position="495"/>
        <end position="518"/>
    </location>
</feature>
<feature type="transmembrane region" description="Helical" evidence="9">
    <location>
        <begin position="336"/>
        <end position="355"/>
    </location>
</feature>
<dbReference type="PANTHER" id="PTHR30425">
    <property type="entry name" value="PHOSPHATE TRANSPORT SYSTEM PERMEASE PROTEIN PST"/>
    <property type="match status" value="1"/>
</dbReference>
<sequence length="530" mass="58690">MTQKGETNRYDLHSRRRRFLGLDKDQALKGLFGGNALVSIIVLALITFFLFKEGVGFFGQYRQDIELHRRSGIEYVEIMKEQSAAFTDLNRYLNSIRGEHATLLQEQGMAFKDARAELKVYEEFIYAFEDLGYPVSEYALEMAEVAIGARDMYEESANLREHRENLLALGRDEEAADVEVLDVDLSLFVGMLKEGEADFLALNDALAAGLLSHIEKLPVIGIDSLDAKMQRFAELSRMFVGELEGYESRLAEWDPDLPVNMVSAFGSFLFGKNWVTNSSIQDWYGILPLFTGSLLVATIAMFFAIPLGVGAAIYVNQVAKPAEQNFIKPYIEFISAIPSVVIGFFGIAVFGQFVREVSGWTILSGFDIFPISERLTAFTAGCLLALMAIPTIFTLAEDAINNVPKSFKEASLAMGATRLQTTLRIIVPTSLSGIISAVLLGFGRVVGETMVVLLCAGNRIEIPNFTNGIGTFFEPVHTMTGIIAQELGEVVNGSIHYRALFMVGMVLFLISLLINYLAQKIVLKYQISRG</sequence>
<dbReference type="AlphaFoldDB" id="A0A934VQY6"/>
<dbReference type="InterPro" id="IPR051124">
    <property type="entry name" value="Phosphate_Transport_Permease"/>
</dbReference>
<organism evidence="12 13">
    <name type="scientific">Pelagicoccus mobilis</name>
    <dbReference type="NCBI Taxonomy" id="415221"/>
    <lineage>
        <taxon>Bacteria</taxon>
        <taxon>Pseudomonadati</taxon>
        <taxon>Verrucomicrobiota</taxon>
        <taxon>Opitutia</taxon>
        <taxon>Puniceicoccales</taxon>
        <taxon>Pelagicoccaceae</taxon>
        <taxon>Pelagicoccus</taxon>
    </lineage>
</organism>
<dbReference type="EMBL" id="JAENIL010000017">
    <property type="protein sequence ID" value="MBK1877385.1"/>
    <property type="molecule type" value="Genomic_DNA"/>
</dbReference>
<dbReference type="SUPFAM" id="SSF161098">
    <property type="entry name" value="MetI-like"/>
    <property type="match status" value="1"/>
</dbReference>
<proteinExistence type="inferred from homology"/>
<dbReference type="Gene3D" id="1.10.3720.10">
    <property type="entry name" value="MetI-like"/>
    <property type="match status" value="1"/>
</dbReference>
<keyword evidence="8 9" id="KW-0472">Membrane</keyword>
<evidence type="ECO:0000256" key="5">
    <source>
        <dbReference type="ARBA" id="ARBA00022592"/>
    </source>
</evidence>
<keyword evidence="6 9" id="KW-0812">Transmembrane</keyword>
<dbReference type="CDD" id="cd06261">
    <property type="entry name" value="TM_PBP2"/>
    <property type="match status" value="1"/>
</dbReference>
<dbReference type="PROSITE" id="PS50928">
    <property type="entry name" value="ABC_TM1"/>
    <property type="match status" value="1"/>
</dbReference>
<dbReference type="RefSeq" id="WP_200355599.1">
    <property type="nucleotide sequence ID" value="NZ_JAENIL010000017.1"/>
</dbReference>
<feature type="transmembrane region" description="Helical" evidence="9">
    <location>
        <begin position="375"/>
        <end position="400"/>
    </location>
</feature>
<keyword evidence="4 10" id="KW-1003">Cell membrane</keyword>
<evidence type="ECO:0000256" key="1">
    <source>
        <dbReference type="ARBA" id="ARBA00004651"/>
    </source>
</evidence>
<feature type="transmembrane region" description="Helical" evidence="9">
    <location>
        <begin position="421"/>
        <end position="442"/>
    </location>
</feature>
<dbReference type="InterPro" id="IPR035906">
    <property type="entry name" value="MetI-like_sf"/>
</dbReference>
<name>A0A934VQY6_9BACT</name>
<dbReference type="InterPro" id="IPR000515">
    <property type="entry name" value="MetI-like"/>
</dbReference>
<dbReference type="Proteomes" id="UP000617628">
    <property type="component" value="Unassembled WGS sequence"/>
</dbReference>
<dbReference type="NCBIfam" id="TIGR02138">
    <property type="entry name" value="phosphate_pstC"/>
    <property type="match status" value="1"/>
</dbReference>
<keyword evidence="5 10" id="KW-0592">Phosphate transport</keyword>
<evidence type="ECO:0000256" key="3">
    <source>
        <dbReference type="ARBA" id="ARBA00022448"/>
    </source>
</evidence>
<evidence type="ECO:0000259" key="11">
    <source>
        <dbReference type="PROSITE" id="PS50928"/>
    </source>
</evidence>
<comment type="function">
    <text evidence="10">Part of the binding-protein-dependent transport system for phosphate; probably responsible for the translocation of the substrate across the membrane.</text>
</comment>
<evidence type="ECO:0000256" key="8">
    <source>
        <dbReference type="ARBA" id="ARBA00023136"/>
    </source>
</evidence>
<dbReference type="GO" id="GO:0005315">
    <property type="term" value="F:phosphate transmembrane transporter activity"/>
    <property type="evidence" value="ECO:0007669"/>
    <property type="project" value="InterPro"/>
</dbReference>
<reference evidence="12" key="1">
    <citation type="submission" date="2021-01" db="EMBL/GenBank/DDBJ databases">
        <title>Modified the classification status of verrucomicrobia.</title>
        <authorList>
            <person name="Feng X."/>
        </authorList>
    </citation>
    <scope>NUCLEOTIDE SEQUENCE</scope>
    <source>
        <strain evidence="12">KCTC 13126</strain>
    </source>
</reference>
<feature type="transmembrane region" description="Helical" evidence="9">
    <location>
        <begin position="295"/>
        <end position="315"/>
    </location>
</feature>
<dbReference type="PANTHER" id="PTHR30425:SF1">
    <property type="entry name" value="PHOSPHATE TRANSPORT SYSTEM PERMEASE PROTEIN PSTC"/>
    <property type="match status" value="1"/>
</dbReference>
<dbReference type="InterPro" id="IPR011864">
    <property type="entry name" value="Phosphate_PstC"/>
</dbReference>
<dbReference type="Pfam" id="PF00528">
    <property type="entry name" value="BPD_transp_1"/>
    <property type="match status" value="1"/>
</dbReference>
<evidence type="ECO:0000313" key="12">
    <source>
        <dbReference type="EMBL" id="MBK1877385.1"/>
    </source>
</evidence>
<keyword evidence="13" id="KW-1185">Reference proteome</keyword>
<accession>A0A934VQY6</accession>
<evidence type="ECO:0000256" key="2">
    <source>
        <dbReference type="ARBA" id="ARBA00007069"/>
    </source>
</evidence>
<comment type="similarity">
    <text evidence="2 10">Belongs to the binding-protein-dependent transport system permease family. CysTW subfamily.</text>
</comment>
<dbReference type="GO" id="GO:0006817">
    <property type="term" value="P:phosphate ion transport"/>
    <property type="evidence" value="ECO:0007669"/>
    <property type="project" value="UniProtKB-KW"/>
</dbReference>
<evidence type="ECO:0000256" key="9">
    <source>
        <dbReference type="RuleBase" id="RU363032"/>
    </source>
</evidence>
<protein>
    <recommendedName>
        <fullName evidence="10">Phosphate transport system permease protein</fullName>
    </recommendedName>
</protein>
<evidence type="ECO:0000256" key="10">
    <source>
        <dbReference type="RuleBase" id="RU363054"/>
    </source>
</evidence>
<gene>
    <name evidence="12" type="primary">pstC</name>
    <name evidence="12" type="ORF">JIN87_10945</name>
</gene>
<evidence type="ECO:0000256" key="4">
    <source>
        <dbReference type="ARBA" id="ARBA00022475"/>
    </source>
</evidence>
<dbReference type="GO" id="GO:0005886">
    <property type="term" value="C:plasma membrane"/>
    <property type="evidence" value="ECO:0007669"/>
    <property type="project" value="UniProtKB-SubCell"/>
</dbReference>
<keyword evidence="3 9" id="KW-0813">Transport</keyword>
<feature type="transmembrane region" description="Helical" evidence="9">
    <location>
        <begin position="30"/>
        <end position="51"/>
    </location>
</feature>
<comment type="caution">
    <text evidence="12">The sequence shown here is derived from an EMBL/GenBank/DDBJ whole genome shotgun (WGS) entry which is preliminary data.</text>
</comment>
<evidence type="ECO:0000256" key="7">
    <source>
        <dbReference type="ARBA" id="ARBA00022989"/>
    </source>
</evidence>
<comment type="subcellular location">
    <subcellularLocation>
        <location evidence="1 9">Cell membrane</location>
        <topology evidence="1 9">Multi-pass membrane protein</topology>
    </subcellularLocation>
</comment>
<keyword evidence="7 9" id="KW-1133">Transmembrane helix</keyword>